<evidence type="ECO:0000313" key="2">
    <source>
        <dbReference type="Proteomes" id="UP001549921"/>
    </source>
</evidence>
<comment type="caution">
    <text evidence="1">The sequence shown here is derived from an EMBL/GenBank/DDBJ whole genome shotgun (WGS) entry which is preliminary data.</text>
</comment>
<proteinExistence type="predicted"/>
<evidence type="ECO:0000313" key="1">
    <source>
        <dbReference type="EMBL" id="KAL0842121.1"/>
    </source>
</evidence>
<dbReference type="AlphaFoldDB" id="A0ABD0TGA2"/>
<dbReference type="Proteomes" id="UP001549921">
    <property type="component" value="Unassembled WGS sequence"/>
</dbReference>
<reference evidence="1 2" key="1">
    <citation type="submission" date="2024-06" db="EMBL/GenBank/DDBJ databases">
        <title>A chromosome-level genome assembly of beet webworm, Loxostege sticticalis.</title>
        <authorList>
            <person name="Zhang Y."/>
        </authorList>
    </citation>
    <scope>NUCLEOTIDE SEQUENCE [LARGE SCALE GENOMIC DNA]</scope>
    <source>
        <strain evidence="1">AQ028</strain>
        <tissue evidence="1">Male pupae</tissue>
    </source>
</reference>
<accession>A0ABD0TGA2</accession>
<organism evidence="1 2">
    <name type="scientific">Loxostege sticticalis</name>
    <name type="common">Beet webworm moth</name>
    <dbReference type="NCBI Taxonomy" id="481309"/>
    <lineage>
        <taxon>Eukaryota</taxon>
        <taxon>Metazoa</taxon>
        <taxon>Ecdysozoa</taxon>
        <taxon>Arthropoda</taxon>
        <taxon>Hexapoda</taxon>
        <taxon>Insecta</taxon>
        <taxon>Pterygota</taxon>
        <taxon>Neoptera</taxon>
        <taxon>Endopterygota</taxon>
        <taxon>Lepidoptera</taxon>
        <taxon>Glossata</taxon>
        <taxon>Ditrysia</taxon>
        <taxon>Pyraloidea</taxon>
        <taxon>Crambidae</taxon>
        <taxon>Pyraustinae</taxon>
        <taxon>Loxostege</taxon>
    </lineage>
</organism>
<protein>
    <submittedName>
        <fullName evidence="1">Uncharacterized protein</fullName>
    </submittedName>
</protein>
<name>A0ABD0TGA2_LOXSC</name>
<sequence>MLLCVTIEIAIDIARCRRIGVQCTPLKVRVKVKVDVGWALQRRRRRWAGGAGRRAAPGARGRGAPVQIHFRPAAAARHASERKLAAASERLSRAARSGAPRTIRATPAPALPPLHFPCTLNRMR</sequence>
<gene>
    <name evidence="1" type="ORF">ABMA28_014299</name>
</gene>
<dbReference type="EMBL" id="JBEDNZ010000005">
    <property type="protein sequence ID" value="KAL0842121.1"/>
    <property type="molecule type" value="Genomic_DNA"/>
</dbReference>